<sequence>MKSQSQIKSSAAVNLGVCHKLHVDLLPFAQEIRTILMMMVILRGRIVQSGRRHLSTKHDLIASDDDEIPSKQVSQDIMEEVSLTIDEAKLKKMAYEVLRQRCTSREEHQYHIDQMKNFLKSDIVWKVERNSYLSTSMKLHTSLSSNIFNDDDIKEQTSKWVNKCVKKFNLYARYSVEHWKNPHAKIFYIRKQKELGKPKEEVYSNSKIIQVIQTYWELGHEHKFIIEIVARRANECIVLITEPDYKNLNKNDIEDMYLLIMNGKVPDYAETGLLWSLSVFIRRVEKYKMFSIIYEPVHGIIYKNSKKEKRVMRHSEIHKFYDATLNIVLEGLKSYNNDVKYGYVQRELANDEVEYLKLFEEEIEVRLKYRNQMRRWEMYVNGRPLGPRRERPE</sequence>
<organism evidence="1 2">
    <name type="scientific">Tanacetum coccineum</name>
    <dbReference type="NCBI Taxonomy" id="301880"/>
    <lineage>
        <taxon>Eukaryota</taxon>
        <taxon>Viridiplantae</taxon>
        <taxon>Streptophyta</taxon>
        <taxon>Embryophyta</taxon>
        <taxon>Tracheophyta</taxon>
        <taxon>Spermatophyta</taxon>
        <taxon>Magnoliopsida</taxon>
        <taxon>eudicotyledons</taxon>
        <taxon>Gunneridae</taxon>
        <taxon>Pentapetalae</taxon>
        <taxon>asterids</taxon>
        <taxon>campanulids</taxon>
        <taxon>Asterales</taxon>
        <taxon>Asteraceae</taxon>
        <taxon>Asteroideae</taxon>
        <taxon>Anthemideae</taxon>
        <taxon>Anthemidinae</taxon>
        <taxon>Tanacetum</taxon>
    </lineage>
</organism>
<proteinExistence type="predicted"/>
<accession>A0ABQ4WKN6</accession>
<reference evidence="1" key="1">
    <citation type="journal article" date="2022" name="Int. J. Mol. Sci.">
        <title>Draft Genome of Tanacetum Coccineum: Genomic Comparison of Closely Related Tanacetum-Family Plants.</title>
        <authorList>
            <person name="Yamashiro T."/>
            <person name="Shiraishi A."/>
            <person name="Nakayama K."/>
            <person name="Satake H."/>
        </authorList>
    </citation>
    <scope>NUCLEOTIDE SEQUENCE</scope>
</reference>
<protein>
    <submittedName>
        <fullName evidence="1">Uncharacterized protein</fullName>
    </submittedName>
</protein>
<evidence type="ECO:0000313" key="1">
    <source>
        <dbReference type="EMBL" id="GJS53443.1"/>
    </source>
</evidence>
<evidence type="ECO:0000313" key="2">
    <source>
        <dbReference type="Proteomes" id="UP001151760"/>
    </source>
</evidence>
<keyword evidence="2" id="KW-1185">Reference proteome</keyword>
<dbReference type="EMBL" id="BQNB010008726">
    <property type="protein sequence ID" value="GJS53443.1"/>
    <property type="molecule type" value="Genomic_DNA"/>
</dbReference>
<comment type="caution">
    <text evidence="1">The sequence shown here is derived from an EMBL/GenBank/DDBJ whole genome shotgun (WGS) entry which is preliminary data.</text>
</comment>
<dbReference type="Proteomes" id="UP001151760">
    <property type="component" value="Unassembled WGS sequence"/>
</dbReference>
<gene>
    <name evidence="1" type="ORF">Tco_0626805</name>
</gene>
<reference evidence="1" key="2">
    <citation type="submission" date="2022-01" db="EMBL/GenBank/DDBJ databases">
        <authorList>
            <person name="Yamashiro T."/>
            <person name="Shiraishi A."/>
            <person name="Satake H."/>
            <person name="Nakayama K."/>
        </authorList>
    </citation>
    <scope>NUCLEOTIDE SEQUENCE</scope>
</reference>
<name>A0ABQ4WKN6_9ASTR</name>